<reference evidence="1" key="2">
    <citation type="submission" date="2025-08" db="UniProtKB">
        <authorList>
            <consortium name="Ensembl"/>
        </authorList>
    </citation>
    <scope>IDENTIFICATION</scope>
</reference>
<proteinExistence type="predicted"/>
<name>A0A8C3UUI6_CATUS</name>
<protein>
    <submittedName>
        <fullName evidence="1">Uncharacterized protein</fullName>
    </submittedName>
</protein>
<reference evidence="1" key="1">
    <citation type="submission" date="2020-10" db="EMBL/GenBank/DDBJ databases">
        <title>Catharus ustulatus (Swainson's thrush) genome, bCatUst1, primary haplotype v2.</title>
        <authorList>
            <person name="Delmore K."/>
            <person name="Vafadar M."/>
            <person name="Formenti G."/>
            <person name="Chow W."/>
            <person name="Pelan S."/>
            <person name="Howe K."/>
            <person name="Rhie A."/>
            <person name="Mountcastle J."/>
            <person name="Haase B."/>
            <person name="Fedrigo O."/>
            <person name="Jarvis E.D."/>
        </authorList>
    </citation>
    <scope>NUCLEOTIDE SEQUENCE [LARGE SCALE GENOMIC DNA]</scope>
</reference>
<dbReference type="AlphaFoldDB" id="A0A8C3UUI6"/>
<accession>A0A8C3UUI6</accession>
<dbReference type="Proteomes" id="UP000694563">
    <property type="component" value="Chromosome 40"/>
</dbReference>
<keyword evidence="2" id="KW-1185">Reference proteome</keyword>
<evidence type="ECO:0000313" key="1">
    <source>
        <dbReference type="Ensembl" id="ENSCUSP00005020698.1"/>
    </source>
</evidence>
<dbReference type="Ensembl" id="ENSCUST00005021459.1">
    <property type="protein sequence ID" value="ENSCUSP00005020698.1"/>
    <property type="gene ID" value="ENSCUSG00005013213.1"/>
</dbReference>
<sequence length="68" mass="7327">GPDPDTIKNCKKLKNGSKGPNCPKLCPSCRSSTTAAPTTPARTSWGCGSAPRGYFSVIFWCDFWLFLG</sequence>
<reference evidence="1" key="3">
    <citation type="submission" date="2025-09" db="UniProtKB">
        <authorList>
            <consortium name="Ensembl"/>
        </authorList>
    </citation>
    <scope>IDENTIFICATION</scope>
</reference>
<evidence type="ECO:0000313" key="2">
    <source>
        <dbReference type="Proteomes" id="UP000694563"/>
    </source>
</evidence>
<organism evidence="1 2">
    <name type="scientific">Catharus ustulatus</name>
    <name type="common">Russet-backed thrush</name>
    <name type="synonym">Hylocichla ustulatus</name>
    <dbReference type="NCBI Taxonomy" id="91951"/>
    <lineage>
        <taxon>Eukaryota</taxon>
        <taxon>Metazoa</taxon>
        <taxon>Chordata</taxon>
        <taxon>Craniata</taxon>
        <taxon>Vertebrata</taxon>
        <taxon>Euteleostomi</taxon>
        <taxon>Archelosauria</taxon>
        <taxon>Archosauria</taxon>
        <taxon>Dinosauria</taxon>
        <taxon>Saurischia</taxon>
        <taxon>Theropoda</taxon>
        <taxon>Coelurosauria</taxon>
        <taxon>Aves</taxon>
        <taxon>Neognathae</taxon>
        <taxon>Neoaves</taxon>
        <taxon>Telluraves</taxon>
        <taxon>Australaves</taxon>
        <taxon>Passeriformes</taxon>
        <taxon>Turdidae</taxon>
        <taxon>Catharus</taxon>
    </lineage>
</organism>